<keyword evidence="1" id="KW-0285">Flavoprotein</keyword>
<dbReference type="PANTHER" id="PTHR43476:SF5">
    <property type="entry name" value="FAD-DEPENDENT MONOOXYGENASE"/>
    <property type="match status" value="1"/>
</dbReference>
<dbReference type="Pfam" id="PF01494">
    <property type="entry name" value="FAD_binding_3"/>
    <property type="match status" value="1"/>
</dbReference>
<dbReference type="InterPro" id="IPR036188">
    <property type="entry name" value="FAD/NAD-bd_sf"/>
</dbReference>
<feature type="domain" description="FAD-binding" evidence="4">
    <location>
        <begin position="4"/>
        <end position="390"/>
    </location>
</feature>
<dbReference type="PRINTS" id="PR00420">
    <property type="entry name" value="RNGMNOXGNASE"/>
</dbReference>
<dbReference type="EMBL" id="LT853698">
    <property type="protein sequence ID" value="SMQ52576.1"/>
    <property type="molecule type" value="Genomic_DNA"/>
</dbReference>
<keyword evidence="2" id="KW-0274">FAD</keyword>
<dbReference type="GO" id="GO:0071949">
    <property type="term" value="F:FAD binding"/>
    <property type="evidence" value="ECO:0007669"/>
    <property type="project" value="InterPro"/>
</dbReference>
<protein>
    <recommendedName>
        <fullName evidence="4">FAD-binding domain-containing protein</fullName>
    </recommendedName>
</protein>
<proteinExistence type="predicted"/>
<dbReference type="Gene3D" id="3.50.50.60">
    <property type="entry name" value="FAD/NAD(P)-binding domain"/>
    <property type="match status" value="2"/>
</dbReference>
<accession>A0A1X7RYR2</accession>
<gene>
    <name evidence="5" type="ORF">ZT3D7_G7729</name>
</gene>
<name>A0A1X7RYR2_ZYMT9</name>
<dbReference type="PANTHER" id="PTHR43476">
    <property type="entry name" value="3-(3-HYDROXY-PHENYL)PROPIONATE/3-HYDROXYCINNAMIC ACID HYDROXYLASE"/>
    <property type="match status" value="1"/>
</dbReference>
<dbReference type="InterPro" id="IPR002938">
    <property type="entry name" value="FAD-bd"/>
</dbReference>
<dbReference type="InterPro" id="IPR050631">
    <property type="entry name" value="PheA/TfdB_FAD_monoxygenase"/>
</dbReference>
<dbReference type="Proteomes" id="UP000215127">
    <property type="component" value="Chromosome 7"/>
</dbReference>
<dbReference type="GO" id="GO:0016491">
    <property type="term" value="F:oxidoreductase activity"/>
    <property type="evidence" value="ECO:0007669"/>
    <property type="project" value="UniProtKB-KW"/>
</dbReference>
<dbReference type="SUPFAM" id="SSF51905">
    <property type="entry name" value="FAD/NAD(P)-binding domain"/>
    <property type="match status" value="1"/>
</dbReference>
<evidence type="ECO:0000313" key="5">
    <source>
        <dbReference type="EMBL" id="SMQ52576.1"/>
    </source>
</evidence>
<dbReference type="AlphaFoldDB" id="A0A1X7RYR2"/>
<evidence type="ECO:0000256" key="1">
    <source>
        <dbReference type="ARBA" id="ARBA00022630"/>
    </source>
</evidence>
<reference evidence="5 6" key="1">
    <citation type="submission" date="2016-06" db="EMBL/GenBank/DDBJ databases">
        <authorList>
            <person name="Kjaerup R.B."/>
            <person name="Dalgaard T.S."/>
            <person name="Juul-Madsen H.R."/>
        </authorList>
    </citation>
    <scope>NUCLEOTIDE SEQUENCE [LARGE SCALE GENOMIC DNA]</scope>
</reference>
<dbReference type="STRING" id="1276538.A0A1X7RYR2"/>
<evidence type="ECO:0000259" key="4">
    <source>
        <dbReference type="Pfam" id="PF01494"/>
    </source>
</evidence>
<evidence type="ECO:0000256" key="3">
    <source>
        <dbReference type="ARBA" id="ARBA00023002"/>
    </source>
</evidence>
<keyword evidence="3" id="KW-0560">Oxidoreductase</keyword>
<keyword evidence="6" id="KW-1185">Reference proteome</keyword>
<organism evidence="5 6">
    <name type="scientific">Zymoseptoria tritici (strain ST99CH_3D7)</name>
    <dbReference type="NCBI Taxonomy" id="1276538"/>
    <lineage>
        <taxon>Eukaryota</taxon>
        <taxon>Fungi</taxon>
        <taxon>Dikarya</taxon>
        <taxon>Ascomycota</taxon>
        <taxon>Pezizomycotina</taxon>
        <taxon>Dothideomycetes</taxon>
        <taxon>Dothideomycetidae</taxon>
        <taxon>Mycosphaerellales</taxon>
        <taxon>Mycosphaerellaceae</taxon>
        <taxon>Zymoseptoria</taxon>
    </lineage>
</organism>
<evidence type="ECO:0000313" key="6">
    <source>
        <dbReference type="Proteomes" id="UP000215127"/>
    </source>
</evidence>
<sequence>MEQARVVIVGAGPAGLVAGLSLAQQGVANIILEKEQDIVEDPRGVYLAADAVRILYALGLGPSMPKIGHELQAVNFHTTSIVNKPFHALDVQRDSLQQAVPTGVLQIQPALEKALRDRIAASELCELRTGCAVQTLQQVDDGVVINYQPSDGSSKTLRTTWLIGADGKRGVVRKTFLEKVADIRQINTGYRYEGTWVAANLKIRLPTPDTHPDFPAWKLGLTPQEVYDLFWPKGWHFCSPPGKPTATGRFGPYEERMWRHEFRQDDWNAETMDAEALFWEHLTPMITRTESGDGKSFERPAVFPQDCIEILRCRPFTFTHKIVNRWYHRKTVLIGDAAHVFPPFGGQGIASGIRDAHQLAWRIALIEKAAGTIELPSDTILEAWAKERTQSVKDAAFLTKMNGSLCNDANPLVFTIVSWVEWAIRFVFPAFESYDPQADGERKGMRGLAGGFFLSQYGGGLRLPQVYVDTLLKGTVLSDDMFLSAPSPMQVLVLVRGNHPPTYGRRTIKDLLAKHGIPHGVISPDATSILSLNSEQRPESIGSYAERSVRKASLTPLKRLSKRQARTGYSIDVFDSRLGAGTKYVVVRPDFYIFATARNDKELDLCLQGLCALLKTT</sequence>
<evidence type="ECO:0000256" key="2">
    <source>
        <dbReference type="ARBA" id="ARBA00022827"/>
    </source>
</evidence>